<comment type="caution">
    <text evidence="2">The sequence shown here is derived from an EMBL/GenBank/DDBJ whole genome shotgun (WGS) entry which is preliminary data.</text>
</comment>
<evidence type="ECO:0000256" key="1">
    <source>
        <dbReference type="SAM" id="MobiDB-lite"/>
    </source>
</evidence>
<accession>A0A6V8QYY9</accession>
<evidence type="ECO:0000313" key="2">
    <source>
        <dbReference type="EMBL" id="GFP57046.1"/>
    </source>
</evidence>
<evidence type="ECO:0000313" key="3">
    <source>
        <dbReference type="Proteomes" id="UP000517252"/>
    </source>
</evidence>
<dbReference type="Proteomes" id="UP000517252">
    <property type="component" value="Unassembled WGS sequence"/>
</dbReference>
<reference evidence="2 3" key="1">
    <citation type="submission" date="2020-07" db="EMBL/GenBank/DDBJ databases">
        <title>Trichoderma asperellum IC-1 whole genome shotgun sequence.</title>
        <authorList>
            <person name="Kanamasa S."/>
            <person name="Takahashi H."/>
        </authorList>
    </citation>
    <scope>NUCLEOTIDE SEQUENCE [LARGE SCALE GENOMIC DNA]</scope>
    <source>
        <strain evidence="2 3">IC-1</strain>
    </source>
</reference>
<dbReference type="AlphaFoldDB" id="A0A6V8QYY9"/>
<organism evidence="2 3">
    <name type="scientific">Trichoderma asperellum</name>
    <name type="common">Filamentous fungus</name>
    <dbReference type="NCBI Taxonomy" id="101201"/>
    <lineage>
        <taxon>Eukaryota</taxon>
        <taxon>Fungi</taxon>
        <taxon>Dikarya</taxon>
        <taxon>Ascomycota</taxon>
        <taxon>Pezizomycotina</taxon>
        <taxon>Sordariomycetes</taxon>
        <taxon>Hypocreomycetidae</taxon>
        <taxon>Hypocreales</taxon>
        <taxon>Hypocreaceae</taxon>
        <taxon>Trichoderma</taxon>
    </lineage>
</organism>
<sequence length="225" mass="23276">MSISTLAPPSSSYWVSAPAKMMAGRRRDAEFGSRQAVDPVGGTMGCVLQQQDSRIQQANNGQTAASDAGSLAAIGRLTQQLGAKAARPEQRECFEALAARQRSLFSAAMNAARGTDGVPDSSAAAARPVQQHLAGPQAWSLLGPSFSAVGTVWRATAPPRTARSRCPQPAGAGSRRLGEEGDSAEAGDTGSAGDDHWPEAGHVAEAEEWASWLALAGWLAVVPGE</sequence>
<dbReference type="OrthoDB" id="10338571at2759"/>
<protein>
    <submittedName>
        <fullName evidence="2">Uncharacterized protein</fullName>
    </submittedName>
</protein>
<dbReference type="EMBL" id="BLZH01000007">
    <property type="protein sequence ID" value="GFP57046.1"/>
    <property type="molecule type" value="Genomic_DNA"/>
</dbReference>
<feature type="region of interest" description="Disordered" evidence="1">
    <location>
        <begin position="158"/>
        <end position="198"/>
    </location>
</feature>
<proteinExistence type="predicted"/>
<name>A0A6V8QYY9_TRIAP</name>
<gene>
    <name evidence="2" type="ORF">TASIC1_0007053800</name>
</gene>